<gene>
    <name evidence="2" type="ORF">FGO68_gene4610</name>
</gene>
<feature type="region of interest" description="Disordered" evidence="1">
    <location>
        <begin position="244"/>
        <end position="300"/>
    </location>
</feature>
<feature type="compositionally biased region" description="Polar residues" evidence="1">
    <location>
        <begin position="271"/>
        <end position="284"/>
    </location>
</feature>
<dbReference type="EMBL" id="RRYP01008781">
    <property type="protein sequence ID" value="TNV79541.1"/>
    <property type="molecule type" value="Genomic_DNA"/>
</dbReference>
<dbReference type="AlphaFoldDB" id="A0A8J8NSV9"/>
<protein>
    <submittedName>
        <fullName evidence="2">Uncharacterized protein</fullName>
    </submittedName>
</protein>
<feature type="compositionally biased region" description="Basic and acidic residues" evidence="1">
    <location>
        <begin position="244"/>
        <end position="253"/>
    </location>
</feature>
<name>A0A8J8NSV9_HALGN</name>
<comment type="caution">
    <text evidence="2">The sequence shown here is derived from an EMBL/GenBank/DDBJ whole genome shotgun (WGS) entry which is preliminary data.</text>
</comment>
<evidence type="ECO:0000313" key="3">
    <source>
        <dbReference type="Proteomes" id="UP000785679"/>
    </source>
</evidence>
<proteinExistence type="predicted"/>
<dbReference type="Proteomes" id="UP000785679">
    <property type="component" value="Unassembled WGS sequence"/>
</dbReference>
<reference evidence="2" key="1">
    <citation type="submission" date="2019-06" db="EMBL/GenBank/DDBJ databases">
        <authorList>
            <person name="Zheng W."/>
        </authorList>
    </citation>
    <scope>NUCLEOTIDE SEQUENCE</scope>
    <source>
        <strain evidence="2">QDHG01</strain>
    </source>
</reference>
<organism evidence="2 3">
    <name type="scientific">Halteria grandinella</name>
    <dbReference type="NCBI Taxonomy" id="5974"/>
    <lineage>
        <taxon>Eukaryota</taxon>
        <taxon>Sar</taxon>
        <taxon>Alveolata</taxon>
        <taxon>Ciliophora</taxon>
        <taxon>Intramacronucleata</taxon>
        <taxon>Spirotrichea</taxon>
        <taxon>Stichotrichia</taxon>
        <taxon>Sporadotrichida</taxon>
        <taxon>Halteriidae</taxon>
        <taxon>Halteria</taxon>
    </lineage>
</organism>
<accession>A0A8J8NSV9</accession>
<sequence length="300" mass="34734">MMSDRDSKSDRSYVRADQNELIDYQENSNFRVQGHDQICSTPVPIHHNSDDSEILLSASSRMSEPHLYPRLEIAKQYYPKQGLQLPQNVAGLEDPESFEERQIQAESSVLRIQIKEAVQQHNLNIGDYTNSLIYQNGERPYFDPQYSENDPQFSNYEHNYQHGEMTGIKESSLWRPPQSLLGQQHNQFLNFANENINQEKMADNKQVKKQHRRILDGELDMLFSEADSIEKVGDLQLQDMMKEREEDSSKFEEMTGTGAPLRSQQKEEGQHQLSGAFRQQSQSRLEPGGKRAKLISNIRM</sequence>
<keyword evidence="3" id="KW-1185">Reference proteome</keyword>
<evidence type="ECO:0000256" key="1">
    <source>
        <dbReference type="SAM" id="MobiDB-lite"/>
    </source>
</evidence>
<evidence type="ECO:0000313" key="2">
    <source>
        <dbReference type="EMBL" id="TNV79541.1"/>
    </source>
</evidence>